<dbReference type="InterPro" id="IPR000682">
    <property type="entry name" value="PCMT"/>
</dbReference>
<evidence type="ECO:0000313" key="14">
    <source>
        <dbReference type="Proteomes" id="UP000070188"/>
    </source>
</evidence>
<evidence type="ECO:0000256" key="2">
    <source>
        <dbReference type="ARBA" id="ARBA00005369"/>
    </source>
</evidence>
<evidence type="ECO:0000256" key="11">
    <source>
        <dbReference type="ARBA" id="ARBA00031350"/>
    </source>
</evidence>
<dbReference type="Proteomes" id="UP000070188">
    <property type="component" value="Unassembled WGS sequence"/>
</dbReference>
<protein>
    <recommendedName>
        <fullName evidence="4">Protein-L-isoaspartate O-methyltransferase</fullName>
        <ecNumber evidence="3">2.1.1.77</ecNumber>
    </recommendedName>
    <alternativeName>
        <fullName evidence="11">L-isoaspartyl protein carboxyl methyltransferase</fullName>
    </alternativeName>
    <alternativeName>
        <fullName evidence="9">Protein L-isoaspartyl methyltransferase</fullName>
    </alternativeName>
    <alternativeName>
        <fullName evidence="10">Protein-beta-aspartate methyltransferase</fullName>
    </alternativeName>
</protein>
<keyword evidence="7 13" id="KW-0808">Transferase</keyword>
<organism evidence="13 14">
    <name type="scientific">Carbonactinospora thermoautotrophica</name>
    <dbReference type="NCBI Taxonomy" id="1469144"/>
    <lineage>
        <taxon>Bacteria</taxon>
        <taxon>Bacillati</taxon>
        <taxon>Actinomycetota</taxon>
        <taxon>Actinomycetes</taxon>
        <taxon>Kitasatosporales</taxon>
        <taxon>Carbonactinosporaceae</taxon>
        <taxon>Carbonactinospora</taxon>
    </lineage>
</organism>
<dbReference type="CDD" id="cd02440">
    <property type="entry name" value="AdoMet_MTases"/>
    <property type="match status" value="1"/>
</dbReference>
<dbReference type="PANTHER" id="PTHR11579:SF0">
    <property type="entry name" value="PROTEIN-L-ISOASPARTATE(D-ASPARTATE) O-METHYLTRANSFERASE"/>
    <property type="match status" value="1"/>
</dbReference>
<proteinExistence type="inferred from homology"/>
<dbReference type="EMBL" id="LAXD01000001">
    <property type="protein sequence ID" value="KWX03196.1"/>
    <property type="molecule type" value="Genomic_DNA"/>
</dbReference>
<dbReference type="SUPFAM" id="SSF53335">
    <property type="entry name" value="S-adenosyl-L-methionine-dependent methyltransferases"/>
    <property type="match status" value="1"/>
</dbReference>
<dbReference type="Pfam" id="PF01135">
    <property type="entry name" value="PCMT"/>
    <property type="match status" value="1"/>
</dbReference>
<dbReference type="RefSeq" id="WP_066890722.1">
    <property type="nucleotide sequence ID" value="NZ_LAXD01000001.1"/>
</dbReference>
<name>A0A132MZE5_9ACTN</name>
<evidence type="ECO:0000256" key="7">
    <source>
        <dbReference type="ARBA" id="ARBA00022679"/>
    </source>
</evidence>
<dbReference type="PANTHER" id="PTHR11579">
    <property type="entry name" value="PROTEIN-L-ISOASPARTATE O-METHYLTRANSFERASE"/>
    <property type="match status" value="1"/>
</dbReference>
<gene>
    <name evidence="12" type="ORF">LI90_4247</name>
    <name evidence="13" type="ORF">LI90_4322</name>
</gene>
<dbReference type="Gene3D" id="3.40.50.150">
    <property type="entry name" value="Vaccinia Virus protein VP39"/>
    <property type="match status" value="1"/>
</dbReference>
<evidence type="ECO:0000256" key="8">
    <source>
        <dbReference type="ARBA" id="ARBA00022691"/>
    </source>
</evidence>
<accession>A0A132MZE5</accession>
<sequence>MTADASQELRSRMVARLAEAGDLRDPAWRAAAAAVPRHQFIPRRAWVHDGEGYVLAELPEDEWLAAAYDPERTIVTQVDDRVDARPGDRGTVPTSSATMPSIVLAMLDALRVLDGQRVLEIGTGSGYSTALLAERLGDDQVVSVEVDPAVAAAAGEALTAAGYKPRLVTGDGAAGWPAGAPYDRVIATCAITAVPYSWVQQTRPGGLILAPLAGALVDWGLVCLEVGEDGTAAGRLLPEGVMFMRLRGHRDPDGAATAPDLAGVQPEPALLDPHELVESNLRLWLAGLPIPGVVAGAEDLADGTTRWWLRDPATGSAACLDTPAMTVRQAGPRRLWDLVADTYRWWLKEGRPGPWTFGVTVTPGRQWVWHESGRAWQLPPG</sequence>
<keyword evidence="8" id="KW-0949">S-adenosyl-L-methionine</keyword>
<dbReference type="GO" id="GO:0004719">
    <property type="term" value="F:protein-L-isoaspartate (D-aspartate) O-methyltransferase activity"/>
    <property type="evidence" value="ECO:0007669"/>
    <property type="project" value="UniProtKB-EC"/>
</dbReference>
<reference evidence="13" key="1">
    <citation type="submission" date="2015-04" db="EMBL/GenBank/DDBJ databases">
        <title>Physiological reanalysis, assessment of diazotrophy, and genome sequences of multiple isolates of Streptomyces thermoautotrophicus.</title>
        <authorList>
            <person name="MacKellar D.C."/>
            <person name="Lieber L."/>
            <person name="Norman J."/>
            <person name="Bolger A."/>
            <person name="Tobin C."/>
            <person name="Murray J.W."/>
            <person name="Woodward J."/>
            <person name="Friesen M."/>
            <person name="Prell J."/>
        </authorList>
    </citation>
    <scope>NUCLEOTIDE SEQUENCE [LARGE SCALE GENOMIC DNA]</scope>
    <source>
        <strain evidence="13">H1</strain>
    </source>
</reference>
<dbReference type="GO" id="GO:0032259">
    <property type="term" value="P:methylation"/>
    <property type="evidence" value="ECO:0007669"/>
    <property type="project" value="UniProtKB-KW"/>
</dbReference>
<evidence type="ECO:0000313" key="13">
    <source>
        <dbReference type="EMBL" id="KWX03271.1"/>
    </source>
</evidence>
<evidence type="ECO:0000313" key="12">
    <source>
        <dbReference type="EMBL" id="KWX03196.1"/>
    </source>
</evidence>
<evidence type="ECO:0000256" key="1">
    <source>
        <dbReference type="ARBA" id="ARBA00004496"/>
    </source>
</evidence>
<dbReference type="OrthoDB" id="5143400at2"/>
<evidence type="ECO:0000256" key="5">
    <source>
        <dbReference type="ARBA" id="ARBA00022490"/>
    </source>
</evidence>
<evidence type="ECO:0000256" key="10">
    <source>
        <dbReference type="ARBA" id="ARBA00031323"/>
    </source>
</evidence>
<dbReference type="AlphaFoldDB" id="A0A132MZE5"/>
<dbReference type="GO" id="GO:0005737">
    <property type="term" value="C:cytoplasm"/>
    <property type="evidence" value="ECO:0007669"/>
    <property type="project" value="UniProtKB-SubCell"/>
</dbReference>
<dbReference type="EC" id="2.1.1.77" evidence="3"/>
<dbReference type="InterPro" id="IPR029063">
    <property type="entry name" value="SAM-dependent_MTases_sf"/>
</dbReference>
<reference evidence="14" key="2">
    <citation type="submission" date="2015-04" db="EMBL/GenBank/DDBJ databases">
        <title>Physiological reanalysis, assessment of diazotrophy, and genome sequences of multiple isolates of Streptomyces thermoautotrophicus.</title>
        <authorList>
            <person name="MacKellar D.C."/>
            <person name="Lieber L."/>
            <person name="Norman J."/>
            <person name="Bolger A."/>
            <person name="Tobin C."/>
            <person name="Murray J.W."/>
            <person name="Chang R."/>
            <person name="Ford T."/>
            <person name="Nguyen P.Q."/>
            <person name="Woodward J."/>
            <person name="Permingeat H."/>
            <person name="Joshi N.S."/>
            <person name="Silver P.A."/>
            <person name="Usadel B."/>
            <person name="Rutherford A.W."/>
            <person name="Friesen M."/>
            <person name="Prell J."/>
        </authorList>
    </citation>
    <scope>NUCLEOTIDE SEQUENCE [LARGE SCALE GENOMIC DNA]</scope>
    <source>
        <strain evidence="14">H1</strain>
    </source>
</reference>
<comment type="subcellular location">
    <subcellularLocation>
        <location evidence="1">Cytoplasm</location>
    </subcellularLocation>
</comment>
<keyword evidence="6 13" id="KW-0489">Methyltransferase</keyword>
<dbReference type="EMBL" id="LAXD01000001">
    <property type="protein sequence ID" value="KWX03271.1"/>
    <property type="molecule type" value="Genomic_DNA"/>
</dbReference>
<evidence type="ECO:0000256" key="3">
    <source>
        <dbReference type="ARBA" id="ARBA00011890"/>
    </source>
</evidence>
<keyword evidence="5" id="KW-0963">Cytoplasm</keyword>
<dbReference type="PATRIC" id="fig|1469144.10.peg.4557"/>
<dbReference type="STRING" id="1469144.LI90_4247"/>
<evidence type="ECO:0000256" key="6">
    <source>
        <dbReference type="ARBA" id="ARBA00022603"/>
    </source>
</evidence>
<evidence type="ECO:0000256" key="9">
    <source>
        <dbReference type="ARBA" id="ARBA00030757"/>
    </source>
</evidence>
<keyword evidence="14" id="KW-1185">Reference proteome</keyword>
<comment type="similarity">
    <text evidence="2">Belongs to the methyltransferase superfamily. L-isoaspartyl/D-aspartyl protein methyltransferase family.</text>
</comment>
<comment type="caution">
    <text evidence="13">The sequence shown here is derived from an EMBL/GenBank/DDBJ whole genome shotgun (WGS) entry which is preliminary data.</text>
</comment>
<evidence type="ECO:0000256" key="4">
    <source>
        <dbReference type="ARBA" id="ARBA00013346"/>
    </source>
</evidence>